<accession>A0ABS8KSF0</accession>
<dbReference type="PIRSF" id="PIRSF017082">
    <property type="entry name" value="YflP"/>
    <property type="match status" value="1"/>
</dbReference>
<reference evidence="3 4" key="1">
    <citation type="submission" date="2021-11" db="EMBL/GenBank/DDBJ databases">
        <authorList>
            <person name="Lee D.-H."/>
            <person name="Kim S.-B."/>
        </authorList>
    </citation>
    <scope>NUCLEOTIDE SEQUENCE [LARGE SCALE GENOMIC DNA]</scope>
    <source>
        <strain evidence="3 4">KCTC 52223</strain>
    </source>
</reference>
<comment type="similarity">
    <text evidence="1">Belongs to the UPF0065 (bug) family.</text>
</comment>
<protein>
    <recommendedName>
        <fullName evidence="5">Twin-arginine translocation pathway signal</fullName>
    </recommendedName>
</protein>
<proteinExistence type="inferred from homology"/>
<comment type="caution">
    <text evidence="3">The sequence shown here is derived from an EMBL/GenBank/DDBJ whole genome shotgun (WGS) entry which is preliminary data.</text>
</comment>
<evidence type="ECO:0000313" key="4">
    <source>
        <dbReference type="Proteomes" id="UP001198862"/>
    </source>
</evidence>
<dbReference type="EMBL" id="JAJISD010000002">
    <property type="protein sequence ID" value="MCC8428583.1"/>
    <property type="molecule type" value="Genomic_DNA"/>
</dbReference>
<dbReference type="SUPFAM" id="SSF53850">
    <property type="entry name" value="Periplasmic binding protein-like II"/>
    <property type="match status" value="1"/>
</dbReference>
<name>A0ABS8KSF0_9HYPH</name>
<dbReference type="InterPro" id="IPR005064">
    <property type="entry name" value="BUG"/>
</dbReference>
<keyword evidence="2" id="KW-0732">Signal</keyword>
<dbReference type="Pfam" id="PF03401">
    <property type="entry name" value="TctC"/>
    <property type="match status" value="1"/>
</dbReference>
<dbReference type="InterPro" id="IPR042100">
    <property type="entry name" value="Bug_dom1"/>
</dbReference>
<feature type="signal peptide" evidence="2">
    <location>
        <begin position="1"/>
        <end position="24"/>
    </location>
</feature>
<keyword evidence="4" id="KW-1185">Reference proteome</keyword>
<organism evidence="3 4">
    <name type="scientific">Reyranella aquatilis</name>
    <dbReference type="NCBI Taxonomy" id="2035356"/>
    <lineage>
        <taxon>Bacteria</taxon>
        <taxon>Pseudomonadati</taxon>
        <taxon>Pseudomonadota</taxon>
        <taxon>Alphaproteobacteria</taxon>
        <taxon>Hyphomicrobiales</taxon>
        <taxon>Reyranellaceae</taxon>
        <taxon>Reyranella</taxon>
    </lineage>
</organism>
<feature type="chain" id="PRO_5045487799" description="Twin-arginine translocation pathway signal" evidence="2">
    <location>
        <begin position="25"/>
        <end position="327"/>
    </location>
</feature>
<sequence>MAPFSRRALLASASAALLPHSAIAQSALPERAIRIWVGFAAGGGSDVVARAIAPSIQQRLTRPVTVENRPGAGGAAMGDALKKAAPDGATVGLLPSTTLIGRLTSPATFPFDPLRDLAPLGIVGTFETAFVVSQSIDVRTMAEYAQWVKNGPPERRRFGTAAPDTFSQYFAQLLAQQYGVTLEPVPFRGTGPMSSDLGQGRIPAGCGGLASFVHHHRSGKLRVLTTSGAARNPVLPDVPTVVELGFPRLQFVDWYGFFAPGGLPPQLVEAWDRALTNAVDVPETREQLRQYGVVVNVTGADECARRLAADFERWRTLLDTLGIRVAN</sequence>
<dbReference type="RefSeq" id="WP_230549803.1">
    <property type="nucleotide sequence ID" value="NZ_JAJISD010000002.1"/>
</dbReference>
<evidence type="ECO:0000256" key="1">
    <source>
        <dbReference type="ARBA" id="ARBA00006987"/>
    </source>
</evidence>
<evidence type="ECO:0008006" key="5">
    <source>
        <dbReference type="Google" id="ProtNLM"/>
    </source>
</evidence>
<gene>
    <name evidence="3" type="ORF">LJ725_06380</name>
</gene>
<evidence type="ECO:0000313" key="3">
    <source>
        <dbReference type="EMBL" id="MCC8428583.1"/>
    </source>
</evidence>
<dbReference type="PANTHER" id="PTHR42928">
    <property type="entry name" value="TRICARBOXYLATE-BINDING PROTEIN"/>
    <property type="match status" value="1"/>
</dbReference>
<dbReference type="Gene3D" id="3.40.190.150">
    <property type="entry name" value="Bordetella uptake gene, domain 1"/>
    <property type="match status" value="1"/>
</dbReference>
<dbReference type="Gene3D" id="3.40.190.10">
    <property type="entry name" value="Periplasmic binding protein-like II"/>
    <property type="match status" value="1"/>
</dbReference>
<dbReference type="PANTHER" id="PTHR42928:SF5">
    <property type="entry name" value="BLR1237 PROTEIN"/>
    <property type="match status" value="1"/>
</dbReference>
<evidence type="ECO:0000256" key="2">
    <source>
        <dbReference type="SAM" id="SignalP"/>
    </source>
</evidence>
<dbReference type="Proteomes" id="UP001198862">
    <property type="component" value="Unassembled WGS sequence"/>
</dbReference>